<evidence type="ECO:0000313" key="2">
    <source>
        <dbReference type="Proteomes" id="UP000179237"/>
    </source>
</evidence>
<name>A0A1F5FPT7_9BACT</name>
<protein>
    <submittedName>
        <fullName evidence="1">Uncharacterized protein</fullName>
    </submittedName>
</protein>
<sequence>MDQISPGRRLRVLIFSYEDNPALEPLRHFLLSKGCPIRITFAVEEVIDIARKPDMNYGMVIILSPVSDKIFKELKSDKFVLLEYGPGRCSIRDLFKKIDIETKNYGKY</sequence>
<proteinExistence type="predicted"/>
<reference evidence="1 2" key="1">
    <citation type="journal article" date="2016" name="Nat. Commun.">
        <title>Thousands of microbial genomes shed light on interconnected biogeochemical processes in an aquifer system.</title>
        <authorList>
            <person name="Anantharaman K."/>
            <person name="Brown C.T."/>
            <person name="Hug L.A."/>
            <person name="Sharon I."/>
            <person name="Castelle C.J."/>
            <person name="Probst A.J."/>
            <person name="Thomas B.C."/>
            <person name="Singh A."/>
            <person name="Wilkins M.J."/>
            <person name="Karaoz U."/>
            <person name="Brodie E.L."/>
            <person name="Williams K.H."/>
            <person name="Hubbard S.S."/>
            <person name="Banfield J.F."/>
        </authorList>
    </citation>
    <scope>NUCLEOTIDE SEQUENCE [LARGE SCALE GENOMIC DNA]</scope>
</reference>
<evidence type="ECO:0000313" key="1">
    <source>
        <dbReference type="EMBL" id="OGD81562.1"/>
    </source>
</evidence>
<gene>
    <name evidence="1" type="ORF">A2572_04220</name>
</gene>
<organism evidence="1 2">
    <name type="scientific">Candidatus Collierbacteria bacterium RIFOXYD1_FULL_40_9</name>
    <dbReference type="NCBI Taxonomy" id="1817731"/>
    <lineage>
        <taxon>Bacteria</taxon>
        <taxon>Candidatus Collieribacteriota</taxon>
    </lineage>
</organism>
<dbReference type="AlphaFoldDB" id="A0A1F5FPT7"/>
<dbReference type="EMBL" id="MFAQ01000041">
    <property type="protein sequence ID" value="OGD81562.1"/>
    <property type="molecule type" value="Genomic_DNA"/>
</dbReference>
<comment type="caution">
    <text evidence="1">The sequence shown here is derived from an EMBL/GenBank/DDBJ whole genome shotgun (WGS) entry which is preliminary data.</text>
</comment>
<accession>A0A1F5FPT7</accession>
<dbReference type="Proteomes" id="UP000179237">
    <property type="component" value="Unassembled WGS sequence"/>
</dbReference>